<feature type="compositionally biased region" description="Basic and acidic residues" evidence="1">
    <location>
        <begin position="249"/>
        <end position="289"/>
    </location>
</feature>
<name>L7JXG9_TRAHO</name>
<dbReference type="GO" id="GO:0030246">
    <property type="term" value="F:carbohydrate binding"/>
    <property type="evidence" value="ECO:0007669"/>
    <property type="project" value="UniProtKB-KW"/>
</dbReference>
<proteinExistence type="predicted"/>
<feature type="compositionally biased region" description="Basic residues" evidence="1">
    <location>
        <begin position="231"/>
        <end position="248"/>
    </location>
</feature>
<accession>L7JXG9</accession>
<dbReference type="InterPro" id="IPR035992">
    <property type="entry name" value="Ricin_B-like_lectins"/>
</dbReference>
<evidence type="ECO:0000313" key="3">
    <source>
        <dbReference type="Proteomes" id="UP000011185"/>
    </source>
</evidence>
<organism evidence="2 3">
    <name type="scientific">Trachipleistophora hominis</name>
    <name type="common">Microsporidian parasite</name>
    <dbReference type="NCBI Taxonomy" id="72359"/>
    <lineage>
        <taxon>Eukaryota</taxon>
        <taxon>Fungi</taxon>
        <taxon>Fungi incertae sedis</taxon>
        <taxon>Microsporidia</taxon>
        <taxon>Pleistophoridae</taxon>
        <taxon>Trachipleistophora</taxon>
    </lineage>
</organism>
<feature type="region of interest" description="Disordered" evidence="1">
    <location>
        <begin position="209"/>
        <end position="302"/>
    </location>
</feature>
<dbReference type="OrthoDB" id="2187273at2759"/>
<dbReference type="EMBL" id="JH993932">
    <property type="protein sequence ID" value="ELQ75731.1"/>
    <property type="molecule type" value="Genomic_DNA"/>
</dbReference>
<evidence type="ECO:0000313" key="2">
    <source>
        <dbReference type="EMBL" id="ELQ75731.1"/>
    </source>
</evidence>
<dbReference type="InParanoid" id="L7JXG9"/>
<protein>
    <submittedName>
        <fullName evidence="2">Putative Ricin B-related lectin protein</fullName>
    </submittedName>
</protein>
<dbReference type="AlphaFoldDB" id="L7JXG9"/>
<keyword evidence="3" id="KW-1185">Reference proteome</keyword>
<sequence>MFYLPSPNTKNQNIFVHMFITGTPIGDSFPPYITVYLLSTIIKLSLHILALVSICRIRCEPLTEEGYIYSVDERKFLDYQHKQEGLVFVEYDHMPPVFKMVETESGAVFIEAENGDVFDSSRSNYDLILFKKHGGWNQQFVLETVPRDMIKLRVGDRCMTTEKNMKYLTEVDCDTFSKKPGQFFKWISKKDENVVRDFIERCKHSGRRKRPRYDDEAYDDDEYPDGYSPRYPRRSHGQPYRKRPRVRRRGDGTRDDYDNEPRDYDRRDYDRRDYDRRDNDRRPYDRPYDAYDDSSYDGNDRRARRFDSCLGINEDDLRDKLYDLRAIANNNVSL</sequence>
<dbReference type="OMA" id="HYDNDRN"/>
<keyword evidence="2" id="KW-0430">Lectin</keyword>
<dbReference type="SUPFAM" id="SSF50370">
    <property type="entry name" value="Ricin B-like lectins"/>
    <property type="match status" value="1"/>
</dbReference>
<gene>
    <name evidence="2" type="ORF">THOM_1317</name>
</gene>
<reference evidence="2 3" key="1">
    <citation type="journal article" date="2012" name="PLoS Pathog.">
        <title>The genome of the obligate intracellular parasite Trachipleistophora hominis: new insights into microsporidian genome dynamics and reductive evolution.</title>
        <authorList>
            <person name="Heinz E."/>
            <person name="Williams T.A."/>
            <person name="Nakjang S."/>
            <person name="Noel C.J."/>
            <person name="Swan D.C."/>
            <person name="Goldberg A.V."/>
            <person name="Harris S.R."/>
            <person name="Weinmaier T."/>
            <person name="Markert S."/>
            <person name="Becher D."/>
            <person name="Bernhardt J."/>
            <person name="Dagan T."/>
            <person name="Hacker C."/>
            <person name="Lucocq J.M."/>
            <person name="Schweder T."/>
            <person name="Rattei T."/>
            <person name="Hall N."/>
            <person name="Hirt R.P."/>
            <person name="Embley T.M."/>
        </authorList>
    </citation>
    <scope>NUCLEOTIDE SEQUENCE [LARGE SCALE GENOMIC DNA]</scope>
</reference>
<dbReference type="Proteomes" id="UP000011185">
    <property type="component" value="Unassembled WGS sequence"/>
</dbReference>
<evidence type="ECO:0000256" key="1">
    <source>
        <dbReference type="SAM" id="MobiDB-lite"/>
    </source>
</evidence>
<dbReference type="HOGENOM" id="CLU_918885_0_0_1"/>
<dbReference type="VEuPathDB" id="MicrosporidiaDB:THOM_1317"/>